<dbReference type="AlphaFoldDB" id="A0A1G7X1S8"/>
<evidence type="ECO:0000313" key="2">
    <source>
        <dbReference type="EMBL" id="SDG78129.1"/>
    </source>
</evidence>
<dbReference type="EMBL" id="FNCV01000002">
    <property type="protein sequence ID" value="SDG78129.1"/>
    <property type="molecule type" value="Genomic_DNA"/>
</dbReference>
<dbReference type="RefSeq" id="WP_092616364.1">
    <property type="nucleotide sequence ID" value="NZ_FNCV01000002.1"/>
</dbReference>
<sequence>MLRPVPFLLAALLLCAAPLSSPAWADEIEDSLQAALDAYRDGDLALAKEELDYAGQMLSEKKAAGLADFLPEPLSGWERQDGDTQAMTAGMMGGGMSASASYSNGDTRLEISLVADSPMVGALAAVFNNAAMMGQMGKLRRIDRQKVIETEEGELQAVIDNRILVSINGPAPVEDKEAYFKALDIDGLEDF</sequence>
<dbReference type="STRING" id="83401.SAMN05421742_102401"/>
<accession>A0A1G7X1S8</accession>
<evidence type="ECO:0000313" key="3">
    <source>
        <dbReference type="Proteomes" id="UP000217076"/>
    </source>
</evidence>
<organism evidence="2 3">
    <name type="scientific">Roseospirillum parvum</name>
    <dbReference type="NCBI Taxonomy" id="83401"/>
    <lineage>
        <taxon>Bacteria</taxon>
        <taxon>Pseudomonadati</taxon>
        <taxon>Pseudomonadota</taxon>
        <taxon>Alphaproteobacteria</taxon>
        <taxon>Rhodospirillales</taxon>
        <taxon>Rhodospirillaceae</taxon>
        <taxon>Roseospirillum</taxon>
    </lineage>
</organism>
<dbReference type="Proteomes" id="UP000217076">
    <property type="component" value="Unassembled WGS sequence"/>
</dbReference>
<protein>
    <submittedName>
        <fullName evidence="2">Uncharacterized protein</fullName>
    </submittedName>
</protein>
<name>A0A1G7X1S8_9PROT</name>
<evidence type="ECO:0000256" key="1">
    <source>
        <dbReference type="SAM" id="SignalP"/>
    </source>
</evidence>
<feature type="signal peptide" evidence="1">
    <location>
        <begin position="1"/>
        <end position="25"/>
    </location>
</feature>
<keyword evidence="1" id="KW-0732">Signal</keyword>
<proteinExistence type="predicted"/>
<reference evidence="3" key="1">
    <citation type="submission" date="2016-10" db="EMBL/GenBank/DDBJ databases">
        <authorList>
            <person name="Varghese N."/>
            <person name="Submissions S."/>
        </authorList>
    </citation>
    <scope>NUCLEOTIDE SEQUENCE [LARGE SCALE GENOMIC DNA]</scope>
    <source>
        <strain evidence="3">930I</strain>
    </source>
</reference>
<gene>
    <name evidence="2" type="ORF">SAMN05421742_102401</name>
</gene>
<keyword evidence="3" id="KW-1185">Reference proteome</keyword>
<feature type="chain" id="PRO_5011597501" evidence="1">
    <location>
        <begin position="26"/>
        <end position="191"/>
    </location>
</feature>
<dbReference type="OrthoDB" id="7276064at2"/>